<dbReference type="GO" id="GO:0022857">
    <property type="term" value="F:transmembrane transporter activity"/>
    <property type="evidence" value="ECO:0007669"/>
    <property type="project" value="InterPro"/>
</dbReference>
<feature type="region of interest" description="Disordered" evidence="6">
    <location>
        <begin position="21"/>
        <end position="68"/>
    </location>
</feature>
<feature type="transmembrane region" description="Helical" evidence="7">
    <location>
        <begin position="395"/>
        <end position="416"/>
    </location>
</feature>
<dbReference type="OrthoDB" id="5296287at2759"/>
<evidence type="ECO:0000256" key="3">
    <source>
        <dbReference type="ARBA" id="ARBA00022692"/>
    </source>
</evidence>
<feature type="compositionally biased region" description="Basic and acidic residues" evidence="6">
    <location>
        <begin position="21"/>
        <end position="66"/>
    </location>
</feature>
<evidence type="ECO:0000256" key="1">
    <source>
        <dbReference type="ARBA" id="ARBA00004141"/>
    </source>
</evidence>
<feature type="transmembrane region" description="Helical" evidence="7">
    <location>
        <begin position="122"/>
        <end position="142"/>
    </location>
</feature>
<dbReference type="Gene3D" id="1.20.1250.20">
    <property type="entry name" value="MFS general substrate transporter like domains"/>
    <property type="match status" value="1"/>
</dbReference>
<feature type="transmembrane region" description="Helical" evidence="7">
    <location>
        <begin position="490"/>
        <end position="510"/>
    </location>
</feature>
<keyword evidence="4 7" id="KW-1133">Transmembrane helix</keyword>
<feature type="transmembrane region" description="Helical" evidence="7">
    <location>
        <begin position="311"/>
        <end position="334"/>
    </location>
</feature>
<reference evidence="9" key="1">
    <citation type="journal article" date="2020" name="Stud. Mycol.">
        <title>101 Dothideomycetes genomes: a test case for predicting lifestyles and emergence of pathogens.</title>
        <authorList>
            <person name="Haridas S."/>
            <person name="Albert R."/>
            <person name="Binder M."/>
            <person name="Bloem J."/>
            <person name="Labutti K."/>
            <person name="Salamov A."/>
            <person name="Andreopoulos B."/>
            <person name="Baker S."/>
            <person name="Barry K."/>
            <person name="Bills G."/>
            <person name="Bluhm B."/>
            <person name="Cannon C."/>
            <person name="Castanera R."/>
            <person name="Culley D."/>
            <person name="Daum C."/>
            <person name="Ezra D."/>
            <person name="Gonzalez J."/>
            <person name="Henrissat B."/>
            <person name="Kuo A."/>
            <person name="Liang C."/>
            <person name="Lipzen A."/>
            <person name="Lutzoni F."/>
            <person name="Magnuson J."/>
            <person name="Mondo S."/>
            <person name="Nolan M."/>
            <person name="Ohm R."/>
            <person name="Pangilinan J."/>
            <person name="Park H.-J."/>
            <person name="Ramirez L."/>
            <person name="Alfaro M."/>
            <person name="Sun H."/>
            <person name="Tritt A."/>
            <person name="Yoshinaga Y."/>
            <person name="Zwiers L.-H."/>
            <person name="Turgeon B."/>
            <person name="Goodwin S."/>
            <person name="Spatafora J."/>
            <person name="Crous P."/>
            <person name="Grigoriev I."/>
        </authorList>
    </citation>
    <scope>NUCLEOTIDE SEQUENCE</scope>
    <source>
        <strain evidence="9">CBS 130266</strain>
    </source>
</reference>
<comment type="similarity">
    <text evidence="2">Belongs to the major facilitator superfamily.</text>
</comment>
<dbReference type="AlphaFoldDB" id="A0A9P4U526"/>
<sequence>MAKAEPVHSLTSCTTYLDDKTQTRDSFDVEKRGGVDKSQHEQAHTGKTDDEPKEKIQGVRDPHIVDYDGDDDPMNPLNWTAKKKWIMGGFLSGMTFVTPLASSMFAPGVAQVMREFNSSSSILASMVVSIYILGYACGPLFIAPMSEIYGRLPVYHVTNVLFVVFTIACGVSTSLGMLIAFRLLAGMMGSTPLTIGGGTMSDMFRVEERGAAMSIWALGPLLGPVIGPVAGGYLIQAKGWRWVFYVLTMVSGVVTIAMFIFHRETYAGAILEKKAKKLRKETGYKEYVSKLDSGLAPRALFAHSIIRPIKMLLFSPLVFFLSLYMAIVYGYLYLLFTTISSVFEGIYHFSQGSVGLAFLGLGIGMFFGLFVAGVTSDRGVKYLTAKNNGVYKPEYRLPLMVPAACLIPIGLFIYGWTARASVHWFVPIFGTSFVGMGMITTFMPITTYLIDSYTIHAASVVAANTVLRSLGGAFLPLAGPRMYATLGLNWGNSLLGFIALALVPLPFFFWKYGERIRTSKRFAVNW</sequence>
<dbReference type="InterPro" id="IPR036259">
    <property type="entry name" value="MFS_trans_sf"/>
</dbReference>
<feature type="domain" description="Major facilitator superfamily (MFS) profile" evidence="8">
    <location>
        <begin position="81"/>
        <end position="516"/>
    </location>
</feature>
<dbReference type="PANTHER" id="PTHR23502:SF68">
    <property type="entry name" value="MULTIDRUG TRANSPORTER, PUTATIVE (AFU_ORTHOLOGUE AFUA_3G01120)-RELATED"/>
    <property type="match status" value="1"/>
</dbReference>
<keyword evidence="3 7" id="KW-0812">Transmembrane</keyword>
<feature type="transmembrane region" description="Helical" evidence="7">
    <location>
        <begin position="422"/>
        <end position="445"/>
    </location>
</feature>
<dbReference type="Proteomes" id="UP000800235">
    <property type="component" value="Unassembled WGS sequence"/>
</dbReference>
<dbReference type="InterPro" id="IPR020846">
    <property type="entry name" value="MFS_dom"/>
</dbReference>
<keyword evidence="5 7" id="KW-0472">Membrane</keyword>
<comment type="caution">
    <text evidence="9">The sequence shown here is derived from an EMBL/GenBank/DDBJ whole genome shotgun (WGS) entry which is preliminary data.</text>
</comment>
<evidence type="ECO:0000256" key="2">
    <source>
        <dbReference type="ARBA" id="ARBA00008335"/>
    </source>
</evidence>
<feature type="transmembrane region" description="Helical" evidence="7">
    <location>
        <begin position="242"/>
        <end position="261"/>
    </location>
</feature>
<dbReference type="Pfam" id="PF07690">
    <property type="entry name" value="MFS_1"/>
    <property type="match status" value="1"/>
</dbReference>
<dbReference type="PROSITE" id="PS50850">
    <property type="entry name" value="MFS"/>
    <property type="match status" value="1"/>
</dbReference>
<proteinExistence type="inferred from homology"/>
<evidence type="ECO:0000256" key="5">
    <source>
        <dbReference type="ARBA" id="ARBA00023136"/>
    </source>
</evidence>
<feature type="transmembrane region" description="Helical" evidence="7">
    <location>
        <begin position="215"/>
        <end position="236"/>
    </location>
</feature>
<name>A0A9P4U526_9PEZI</name>
<dbReference type="FunFam" id="1.20.1250.20:FF:000011">
    <property type="entry name" value="MFS multidrug transporter, putative"/>
    <property type="match status" value="1"/>
</dbReference>
<dbReference type="CDD" id="cd17323">
    <property type="entry name" value="MFS_Tpo1_MDR_like"/>
    <property type="match status" value="1"/>
</dbReference>
<evidence type="ECO:0000256" key="7">
    <source>
        <dbReference type="SAM" id="Phobius"/>
    </source>
</evidence>
<dbReference type="PANTHER" id="PTHR23502">
    <property type="entry name" value="MAJOR FACILITATOR SUPERFAMILY"/>
    <property type="match status" value="1"/>
</dbReference>
<evidence type="ECO:0000313" key="10">
    <source>
        <dbReference type="Proteomes" id="UP000800235"/>
    </source>
</evidence>
<accession>A0A9P4U526</accession>
<dbReference type="GO" id="GO:0016020">
    <property type="term" value="C:membrane"/>
    <property type="evidence" value="ECO:0007669"/>
    <property type="project" value="UniProtKB-SubCell"/>
</dbReference>
<dbReference type="InterPro" id="IPR011701">
    <property type="entry name" value="MFS"/>
</dbReference>
<feature type="transmembrane region" description="Helical" evidence="7">
    <location>
        <begin position="162"/>
        <end position="185"/>
    </location>
</feature>
<gene>
    <name evidence="9" type="ORF">EJ08DRAFT_150332</name>
</gene>
<protein>
    <submittedName>
        <fullName evidence="9">MFS general substrate transporter</fullName>
    </submittedName>
</protein>
<evidence type="ECO:0000256" key="4">
    <source>
        <dbReference type="ARBA" id="ARBA00022989"/>
    </source>
</evidence>
<feature type="transmembrane region" description="Helical" evidence="7">
    <location>
        <begin position="354"/>
        <end position="374"/>
    </location>
</feature>
<feature type="transmembrane region" description="Helical" evidence="7">
    <location>
        <begin position="85"/>
        <end position="110"/>
    </location>
</feature>
<evidence type="ECO:0000313" key="9">
    <source>
        <dbReference type="EMBL" id="KAF2436537.1"/>
    </source>
</evidence>
<dbReference type="SUPFAM" id="SSF103473">
    <property type="entry name" value="MFS general substrate transporter"/>
    <property type="match status" value="1"/>
</dbReference>
<evidence type="ECO:0000259" key="8">
    <source>
        <dbReference type="PROSITE" id="PS50850"/>
    </source>
</evidence>
<comment type="subcellular location">
    <subcellularLocation>
        <location evidence="1">Membrane</location>
        <topology evidence="1">Multi-pass membrane protein</topology>
    </subcellularLocation>
</comment>
<dbReference type="EMBL" id="MU007010">
    <property type="protein sequence ID" value="KAF2436537.1"/>
    <property type="molecule type" value="Genomic_DNA"/>
</dbReference>
<evidence type="ECO:0000256" key="6">
    <source>
        <dbReference type="SAM" id="MobiDB-lite"/>
    </source>
</evidence>
<organism evidence="9 10">
    <name type="scientific">Tothia fuscella</name>
    <dbReference type="NCBI Taxonomy" id="1048955"/>
    <lineage>
        <taxon>Eukaryota</taxon>
        <taxon>Fungi</taxon>
        <taxon>Dikarya</taxon>
        <taxon>Ascomycota</taxon>
        <taxon>Pezizomycotina</taxon>
        <taxon>Dothideomycetes</taxon>
        <taxon>Pleosporomycetidae</taxon>
        <taxon>Venturiales</taxon>
        <taxon>Cylindrosympodiaceae</taxon>
        <taxon>Tothia</taxon>
    </lineage>
</organism>
<keyword evidence="10" id="KW-1185">Reference proteome</keyword>